<dbReference type="InterPro" id="IPR018843">
    <property type="entry name" value="Utp8_b-prop"/>
</dbReference>
<dbReference type="AlphaFoldDB" id="A0A5M3ZD23"/>
<keyword evidence="3" id="KW-1185">Reference proteome</keyword>
<reference evidence="2 3" key="1">
    <citation type="submission" date="2020-01" db="EMBL/GenBank/DDBJ databases">
        <title>Aspergillus terreus IFO 6365 whole genome shotgun sequence.</title>
        <authorList>
            <person name="Kanamasa S."/>
            <person name="Takahashi H."/>
        </authorList>
    </citation>
    <scope>NUCLEOTIDE SEQUENCE [LARGE SCALE GENOMIC DNA]</scope>
    <source>
        <strain evidence="2 3">IFO 6365</strain>
    </source>
</reference>
<evidence type="ECO:0000259" key="1">
    <source>
        <dbReference type="Pfam" id="PF10395"/>
    </source>
</evidence>
<dbReference type="VEuPathDB" id="FungiDB:ATEG_10026"/>
<accession>A0A5M3ZD23</accession>
<dbReference type="OrthoDB" id="5330858at2759"/>
<evidence type="ECO:0000313" key="3">
    <source>
        <dbReference type="Proteomes" id="UP000452235"/>
    </source>
</evidence>
<dbReference type="EMBL" id="BLJY01000015">
    <property type="protein sequence ID" value="GFF21494.1"/>
    <property type="molecule type" value="Genomic_DNA"/>
</dbReference>
<evidence type="ECO:0000313" key="2">
    <source>
        <dbReference type="EMBL" id="GFF21494.1"/>
    </source>
</evidence>
<dbReference type="Pfam" id="PF10395">
    <property type="entry name" value="Utp8_b_propeller"/>
    <property type="match status" value="1"/>
</dbReference>
<dbReference type="Proteomes" id="UP000452235">
    <property type="component" value="Unassembled WGS sequence"/>
</dbReference>
<comment type="caution">
    <text evidence="2">The sequence shown here is derived from an EMBL/GenBank/DDBJ whole genome shotgun (WGS) entry which is preliminary data.</text>
</comment>
<protein>
    <recommendedName>
        <fullName evidence="1">Utp8 beta-propeller domain-containing protein</fullName>
    </recommendedName>
</protein>
<feature type="domain" description="Utp8 beta-propeller" evidence="1">
    <location>
        <begin position="9"/>
        <end position="86"/>
    </location>
</feature>
<gene>
    <name evidence="2" type="ORF">ATEIFO6365_0015006500</name>
</gene>
<proteinExistence type="predicted"/>
<name>A0A5M3ZD23_ASPTE</name>
<sequence length="914" mass="98950">MDLQPPSVLAQLPRPLHASTGKTRIGEVFRLADSKKRKRYEVAVAVDGEAVNIYNIQTPKLVTSYAVPPKSSFSCQPCSVRRKLSNKSTVKRQTYVAINPQREIKSFVEEHGGSGSSAPVITSSSFSAKDSDSPAIFVGILPTVVDEEEEKDPFDILTVHKDGRVRRLTAGLDSQRWSLQHSELAKVASTQEIRSCFLVEFEEARKTLFKKRQDLAALAQADITDSGADQTSVLLLVSQPRNSERFGLNEVKVHMFSVPATVPAGGLTLDEGQKMRHLLTVNLPNIEGHDQFERDRLQWDFHSGSAGLNLSFERGFINVDLSQYTPTVTSRFILDNEEFSSVLRVSPQSVVGAGKSTIAVFDTQYNSVQRSIPISNIPASTDTRTAPTTFIGYFAKLGLAVAIRGNTLIAFDLSSSRTPLGSSLKRSRDGLLIDAIGRGIGASAQWDPSSKKPRMESLGLTPEQSSQWNNFSRTLQEASQAKDTAAFDRAVQKYFSAGSSNGLPPRSHYVNPELTLFLLSFIFTLHDSPPADHPFASLARTPTAHLSVGFWPEATCQWLIDRGHLSRDNIETAVRRAIKPRILPGLPPDALVQALIDSDPTYLRLVAVLQGPVLLSPDDLASALKTLLNAARTQSVLYDSDLSDAASDSSFSSPATLQTIFLGLNTSLQKLHAYPAGVRTASLRAALHRLDIVGLIHHLRLSLATGGYTSRFTETPPTAPTPFQTNPSLSLDVIADCLNAAVDAVGPSGWIAAAAPTAVDDGLSVPSAERELITDLQAEISAALAGVEEAAYLRGVLREYLRYTDSVQQSLARSKSAAARAEKVDDGAGSTPLVRHEKLNGADLLVFGAVDAADGDEADATGKMLPLSLKAPATDVSRTKVKKSTGEVKTRSSREIGYLRRKAAGKYSFERLIV</sequence>
<organism evidence="2 3">
    <name type="scientific">Aspergillus terreus</name>
    <dbReference type="NCBI Taxonomy" id="33178"/>
    <lineage>
        <taxon>Eukaryota</taxon>
        <taxon>Fungi</taxon>
        <taxon>Dikarya</taxon>
        <taxon>Ascomycota</taxon>
        <taxon>Pezizomycotina</taxon>
        <taxon>Eurotiomycetes</taxon>
        <taxon>Eurotiomycetidae</taxon>
        <taxon>Eurotiales</taxon>
        <taxon>Aspergillaceae</taxon>
        <taxon>Aspergillus</taxon>
        <taxon>Aspergillus subgen. Circumdati</taxon>
    </lineage>
</organism>